<dbReference type="HAMAP" id="MF_01471">
    <property type="entry name" value="Cas2"/>
    <property type="match status" value="1"/>
</dbReference>
<keyword evidence="4 9" id="KW-0479">Metal-binding</keyword>
<dbReference type="GO" id="GO:0046872">
    <property type="term" value="F:metal ion binding"/>
    <property type="evidence" value="ECO:0007669"/>
    <property type="project" value="UniProtKB-UniRule"/>
</dbReference>
<comment type="cofactor">
    <cofactor evidence="1 9">
        <name>Mg(2+)</name>
        <dbReference type="ChEBI" id="CHEBI:18420"/>
    </cofactor>
</comment>
<dbReference type="GO" id="GO:0004521">
    <property type="term" value="F:RNA endonuclease activity"/>
    <property type="evidence" value="ECO:0007669"/>
    <property type="project" value="InterPro"/>
</dbReference>
<dbReference type="GO" id="GO:0051607">
    <property type="term" value="P:defense response to virus"/>
    <property type="evidence" value="ECO:0007669"/>
    <property type="project" value="UniProtKB-UniRule"/>
</dbReference>
<evidence type="ECO:0000256" key="5">
    <source>
        <dbReference type="ARBA" id="ARBA00022759"/>
    </source>
</evidence>
<dbReference type="Gene3D" id="3.30.70.240">
    <property type="match status" value="1"/>
</dbReference>
<comment type="similarity">
    <text evidence="2 9">Belongs to the CRISPR-associated endoribonuclease Cas2 protein family.</text>
</comment>
<keyword evidence="6 9" id="KW-0378">Hydrolase</keyword>
<dbReference type="GO" id="GO:0043571">
    <property type="term" value="P:maintenance of CRISPR repeat elements"/>
    <property type="evidence" value="ECO:0007669"/>
    <property type="project" value="UniProtKB-UniRule"/>
</dbReference>
<dbReference type="InterPro" id="IPR019199">
    <property type="entry name" value="Virulence_VapD/CRISPR_Cas2"/>
</dbReference>
<evidence type="ECO:0000256" key="7">
    <source>
        <dbReference type="ARBA" id="ARBA00022842"/>
    </source>
</evidence>
<dbReference type="Pfam" id="PF09827">
    <property type="entry name" value="CRISPR_Cas2"/>
    <property type="match status" value="1"/>
</dbReference>
<dbReference type="GO" id="GO:0016787">
    <property type="term" value="F:hydrolase activity"/>
    <property type="evidence" value="ECO:0007669"/>
    <property type="project" value="UniProtKB-KW"/>
</dbReference>
<dbReference type="EMBL" id="CP060789">
    <property type="protein sequence ID" value="QNP54822.1"/>
    <property type="molecule type" value="Genomic_DNA"/>
</dbReference>
<sequence length="94" mass="10242">MAVTHVAAYDVSEDQRRARLAALLQAYGDRIQKSVFLISADAEALAAIAAKGAGIIDEQTDSLWIMRQCASCWDVVEQVGQASPPSLTRYWAVM</sequence>
<proteinExistence type="inferred from homology"/>
<evidence type="ECO:0000256" key="4">
    <source>
        <dbReference type="ARBA" id="ARBA00022723"/>
    </source>
</evidence>
<evidence type="ECO:0000313" key="10">
    <source>
        <dbReference type="EMBL" id="QNP54822.1"/>
    </source>
</evidence>
<feature type="binding site" evidence="9">
    <location>
        <position position="10"/>
    </location>
    <ligand>
        <name>Mg(2+)</name>
        <dbReference type="ChEBI" id="CHEBI:18420"/>
        <note>catalytic</note>
    </ligand>
</feature>
<gene>
    <name evidence="9 10" type="primary">cas2</name>
    <name evidence="10" type="ORF">H9L22_10970</name>
</gene>
<comment type="subunit">
    <text evidence="9">Homodimer, forms a heterotetramer with a Cas1 homodimer.</text>
</comment>
<dbReference type="InterPro" id="IPR021127">
    <property type="entry name" value="CRISPR_associated_Cas2"/>
</dbReference>
<evidence type="ECO:0000256" key="6">
    <source>
        <dbReference type="ARBA" id="ARBA00022801"/>
    </source>
</evidence>
<evidence type="ECO:0000313" key="11">
    <source>
        <dbReference type="Proteomes" id="UP000516117"/>
    </source>
</evidence>
<reference evidence="10 11" key="1">
    <citation type="submission" date="2020-08" db="EMBL/GenBank/DDBJ databases">
        <title>Genome sequence of Tessaracoccus defluvii JCM 17540T.</title>
        <authorList>
            <person name="Hyun D.-W."/>
            <person name="Bae J.-W."/>
        </authorList>
    </citation>
    <scope>NUCLEOTIDE SEQUENCE [LARGE SCALE GENOMIC DNA]</scope>
    <source>
        <strain evidence="10 11">JCM 17540</strain>
    </source>
</reference>
<evidence type="ECO:0000256" key="2">
    <source>
        <dbReference type="ARBA" id="ARBA00009959"/>
    </source>
</evidence>
<dbReference type="SUPFAM" id="SSF143430">
    <property type="entry name" value="TTP0101/SSO1404-like"/>
    <property type="match status" value="1"/>
</dbReference>
<dbReference type="AlphaFoldDB" id="A0A7H0H2Q6"/>
<keyword evidence="11" id="KW-1185">Reference proteome</keyword>
<dbReference type="CDD" id="cd09725">
    <property type="entry name" value="Cas2_I_II_III"/>
    <property type="match status" value="1"/>
</dbReference>
<accession>A0A7H0H2Q6</accession>
<dbReference type="PANTHER" id="PTHR34405">
    <property type="entry name" value="CRISPR-ASSOCIATED ENDORIBONUCLEASE CAS2"/>
    <property type="match status" value="1"/>
</dbReference>
<organism evidence="10 11">
    <name type="scientific">Tessaracoccus defluvii</name>
    <dbReference type="NCBI Taxonomy" id="1285901"/>
    <lineage>
        <taxon>Bacteria</taxon>
        <taxon>Bacillati</taxon>
        <taxon>Actinomycetota</taxon>
        <taxon>Actinomycetes</taxon>
        <taxon>Propionibacteriales</taxon>
        <taxon>Propionibacteriaceae</taxon>
        <taxon>Tessaracoccus</taxon>
    </lineage>
</organism>
<comment type="function">
    <text evidence="9">CRISPR (clustered regularly interspaced short palindromic repeat), is an adaptive immune system that provides protection against mobile genetic elements (viruses, transposable elements and conjugative plasmids). CRISPR clusters contain sequences complementary to antecedent mobile elements and target invading nucleic acids. CRISPR clusters are transcribed and processed into CRISPR RNA (crRNA). Functions as a ssRNA-specific endoribonuclease. Involved in the integration of spacer DNA into the CRISPR cassette.</text>
</comment>
<keyword evidence="8 9" id="KW-0051">Antiviral defense</keyword>
<protein>
    <recommendedName>
        <fullName evidence="9">CRISPR-associated endoribonuclease Cas2</fullName>
        <ecNumber evidence="9">3.1.-.-</ecNumber>
    </recommendedName>
</protein>
<evidence type="ECO:0000256" key="8">
    <source>
        <dbReference type="ARBA" id="ARBA00023118"/>
    </source>
</evidence>
<dbReference type="NCBIfam" id="TIGR01573">
    <property type="entry name" value="cas2"/>
    <property type="match status" value="1"/>
</dbReference>
<name>A0A7H0H2Q6_9ACTN</name>
<dbReference type="PANTHER" id="PTHR34405:SF3">
    <property type="entry name" value="CRISPR-ASSOCIATED ENDORIBONUCLEASE CAS2 3"/>
    <property type="match status" value="1"/>
</dbReference>
<evidence type="ECO:0000256" key="1">
    <source>
        <dbReference type="ARBA" id="ARBA00001946"/>
    </source>
</evidence>
<keyword evidence="5 9" id="KW-0255">Endonuclease</keyword>
<keyword evidence="7 9" id="KW-0460">Magnesium</keyword>
<evidence type="ECO:0000256" key="3">
    <source>
        <dbReference type="ARBA" id="ARBA00022722"/>
    </source>
</evidence>
<dbReference type="EC" id="3.1.-.-" evidence="9"/>
<dbReference type="RefSeq" id="WP_187719958.1">
    <property type="nucleotide sequence ID" value="NZ_BAABBL010000018.1"/>
</dbReference>
<dbReference type="Proteomes" id="UP000516117">
    <property type="component" value="Chromosome"/>
</dbReference>
<evidence type="ECO:0000256" key="9">
    <source>
        <dbReference type="HAMAP-Rule" id="MF_01471"/>
    </source>
</evidence>
<dbReference type="KEGG" id="tdf:H9L22_10970"/>
<keyword evidence="3 9" id="KW-0540">Nuclease</keyword>